<name>A0A310S9F1_9HYME</name>
<accession>A0A310S9F1</accession>
<evidence type="ECO:0000313" key="2">
    <source>
        <dbReference type="EMBL" id="OAD55123.1"/>
    </source>
</evidence>
<reference evidence="2 3" key="1">
    <citation type="submission" date="2015-07" db="EMBL/GenBank/DDBJ databases">
        <title>The genome of Eufriesea mexicana.</title>
        <authorList>
            <person name="Pan H."/>
            <person name="Kapheim K."/>
        </authorList>
    </citation>
    <scope>NUCLEOTIDE SEQUENCE [LARGE SCALE GENOMIC DNA]</scope>
    <source>
        <strain evidence="2">0111107269</strain>
        <tissue evidence="2">Whole body</tissue>
    </source>
</reference>
<feature type="compositionally biased region" description="Basic residues" evidence="1">
    <location>
        <begin position="1"/>
        <end position="12"/>
    </location>
</feature>
<proteinExistence type="predicted"/>
<evidence type="ECO:0000256" key="1">
    <source>
        <dbReference type="SAM" id="MobiDB-lite"/>
    </source>
</evidence>
<dbReference type="EMBL" id="KQ763388">
    <property type="protein sequence ID" value="OAD55123.1"/>
    <property type="molecule type" value="Genomic_DNA"/>
</dbReference>
<dbReference type="Proteomes" id="UP000250275">
    <property type="component" value="Unassembled WGS sequence"/>
</dbReference>
<feature type="region of interest" description="Disordered" evidence="1">
    <location>
        <begin position="1"/>
        <end position="20"/>
    </location>
</feature>
<gene>
    <name evidence="2" type="ORF">WN48_05561</name>
</gene>
<evidence type="ECO:0000313" key="3">
    <source>
        <dbReference type="Proteomes" id="UP000250275"/>
    </source>
</evidence>
<organism evidence="2 3">
    <name type="scientific">Eufriesea mexicana</name>
    <dbReference type="NCBI Taxonomy" id="516756"/>
    <lineage>
        <taxon>Eukaryota</taxon>
        <taxon>Metazoa</taxon>
        <taxon>Ecdysozoa</taxon>
        <taxon>Arthropoda</taxon>
        <taxon>Hexapoda</taxon>
        <taxon>Insecta</taxon>
        <taxon>Pterygota</taxon>
        <taxon>Neoptera</taxon>
        <taxon>Endopterygota</taxon>
        <taxon>Hymenoptera</taxon>
        <taxon>Apocrita</taxon>
        <taxon>Aculeata</taxon>
        <taxon>Apoidea</taxon>
        <taxon>Anthophila</taxon>
        <taxon>Apidae</taxon>
        <taxon>Eufriesea</taxon>
    </lineage>
</organism>
<protein>
    <submittedName>
        <fullName evidence="2">Uncharacterized protein</fullName>
    </submittedName>
</protein>
<sequence>MSAIRRTNRRRVTQGPKRLCTNADNDTIGHAAKFPRNSTNSAIACTDAYSVLIMDGGIVIKL</sequence>
<keyword evidence="3" id="KW-1185">Reference proteome</keyword>
<dbReference type="AlphaFoldDB" id="A0A310S9F1"/>